<protein>
    <recommendedName>
        <fullName evidence="4">Acetoacetate decarboxylase</fullName>
    </recommendedName>
</protein>
<evidence type="ECO:0000313" key="3">
    <source>
        <dbReference type="Proteomes" id="UP000494214"/>
    </source>
</evidence>
<name>A0A6S6YZW4_9BURK</name>
<feature type="compositionally biased region" description="Polar residues" evidence="1">
    <location>
        <begin position="1"/>
        <end position="21"/>
    </location>
</feature>
<evidence type="ECO:0000256" key="1">
    <source>
        <dbReference type="SAM" id="MobiDB-lite"/>
    </source>
</evidence>
<organism evidence="2 3">
    <name type="scientific">Achromobacter animicus</name>
    <dbReference type="NCBI Taxonomy" id="1389935"/>
    <lineage>
        <taxon>Bacteria</taxon>
        <taxon>Pseudomonadati</taxon>
        <taxon>Pseudomonadota</taxon>
        <taxon>Betaproteobacteria</taxon>
        <taxon>Burkholderiales</taxon>
        <taxon>Alcaligenaceae</taxon>
        <taxon>Achromobacter</taxon>
    </lineage>
</organism>
<dbReference type="Pfam" id="PF06314">
    <property type="entry name" value="ADC"/>
    <property type="match status" value="1"/>
</dbReference>
<sequence>MMPPSNDSPTGTPDGRTQSGFPSPYPQAPWKLHGHALLSAWRVPLADLPQQAPGDARVVTLGRHAICTTVWTAYEPGGTLAYNELLFATAVRHAGLLAPACTVGPIWVDDEAAAEGGRKLWGIPKRIGYFEPLPVLGGPGEPAALAQASLVAEGRPAASVQFRPGLRVALPLRFAVWTVQDGPAGLIRTRCTLRGTLRFGTAHWRTAEAGPLGFLARRQPVASAWLERMSVSFGV</sequence>
<dbReference type="InterPro" id="IPR023375">
    <property type="entry name" value="ADC_dom_sf"/>
</dbReference>
<gene>
    <name evidence="2" type="ORF">LMG26690_00250</name>
</gene>
<dbReference type="Proteomes" id="UP000494214">
    <property type="component" value="Unassembled WGS sequence"/>
</dbReference>
<evidence type="ECO:0008006" key="4">
    <source>
        <dbReference type="Google" id="ProtNLM"/>
    </source>
</evidence>
<dbReference type="GO" id="GO:0016829">
    <property type="term" value="F:lyase activity"/>
    <property type="evidence" value="ECO:0007669"/>
    <property type="project" value="InterPro"/>
</dbReference>
<accession>A0A6S6YZW4</accession>
<dbReference type="SUPFAM" id="SSF160104">
    <property type="entry name" value="Acetoacetate decarboxylase-like"/>
    <property type="match status" value="1"/>
</dbReference>
<dbReference type="RefSeq" id="WP_175121336.1">
    <property type="nucleotide sequence ID" value="NZ_CADIJM010000001.1"/>
</dbReference>
<proteinExistence type="predicted"/>
<reference evidence="2 3" key="1">
    <citation type="submission" date="2020-04" db="EMBL/GenBank/DDBJ databases">
        <authorList>
            <person name="De Canck E."/>
        </authorList>
    </citation>
    <scope>NUCLEOTIDE SEQUENCE [LARGE SCALE GENOMIC DNA]</scope>
    <source>
        <strain evidence="2 3">LMG 26690</strain>
    </source>
</reference>
<dbReference type="Gene3D" id="2.40.400.10">
    <property type="entry name" value="Acetoacetate decarboxylase-like"/>
    <property type="match status" value="1"/>
</dbReference>
<dbReference type="AlphaFoldDB" id="A0A6S6YZW4"/>
<dbReference type="InterPro" id="IPR010451">
    <property type="entry name" value="Acetoacetate_decarboxylase"/>
</dbReference>
<evidence type="ECO:0000313" key="2">
    <source>
        <dbReference type="EMBL" id="CAB3654895.1"/>
    </source>
</evidence>
<feature type="region of interest" description="Disordered" evidence="1">
    <location>
        <begin position="1"/>
        <end position="25"/>
    </location>
</feature>
<keyword evidence="3" id="KW-1185">Reference proteome</keyword>
<dbReference type="EMBL" id="CADIJM010000001">
    <property type="protein sequence ID" value="CAB3654895.1"/>
    <property type="molecule type" value="Genomic_DNA"/>
</dbReference>